<feature type="transmembrane region" description="Helical" evidence="9">
    <location>
        <begin position="118"/>
        <end position="143"/>
    </location>
</feature>
<feature type="domain" description="MotA/TolQ/ExbB proton channel" evidence="10">
    <location>
        <begin position="79"/>
        <end position="198"/>
    </location>
</feature>
<organism evidence="11 12">
    <name type="scientific">Teredinibacter turnerae (strain ATCC 39867 / T7901)</name>
    <dbReference type="NCBI Taxonomy" id="377629"/>
    <lineage>
        <taxon>Bacteria</taxon>
        <taxon>Pseudomonadati</taxon>
        <taxon>Pseudomonadota</taxon>
        <taxon>Gammaproteobacteria</taxon>
        <taxon>Cellvibrionales</taxon>
        <taxon>Cellvibrionaceae</taxon>
        <taxon>Teredinibacter</taxon>
    </lineage>
</organism>
<feature type="transmembrane region" description="Helical" evidence="9">
    <location>
        <begin position="163"/>
        <end position="185"/>
    </location>
</feature>
<dbReference type="PANTHER" id="PTHR30625:SF15">
    <property type="entry name" value="BIOPOLYMER TRANSPORT PROTEIN EXBB"/>
    <property type="match status" value="1"/>
</dbReference>
<dbReference type="Pfam" id="PF01618">
    <property type="entry name" value="MotA_ExbB"/>
    <property type="match status" value="1"/>
</dbReference>
<dbReference type="AlphaFoldDB" id="C5BHW3"/>
<evidence type="ECO:0000256" key="6">
    <source>
        <dbReference type="ARBA" id="ARBA00022989"/>
    </source>
</evidence>
<keyword evidence="6 9" id="KW-1133">Transmembrane helix</keyword>
<dbReference type="OrthoDB" id="5728265at2"/>
<dbReference type="RefSeq" id="WP_015817605.1">
    <property type="nucleotide sequence ID" value="NC_012997.1"/>
</dbReference>
<dbReference type="EMBL" id="CP001614">
    <property type="protein sequence ID" value="ACR11493.1"/>
    <property type="molecule type" value="Genomic_DNA"/>
</dbReference>
<evidence type="ECO:0000256" key="8">
    <source>
        <dbReference type="RuleBase" id="RU004057"/>
    </source>
</evidence>
<evidence type="ECO:0000313" key="12">
    <source>
        <dbReference type="Proteomes" id="UP000009080"/>
    </source>
</evidence>
<comment type="subcellular location">
    <subcellularLocation>
        <location evidence="1">Cell membrane</location>
        <topology evidence="1">Multi-pass membrane protein</topology>
    </subcellularLocation>
    <subcellularLocation>
        <location evidence="8">Membrane</location>
        <topology evidence="8">Multi-pass membrane protein</topology>
    </subcellularLocation>
</comment>
<proteinExistence type="inferred from homology"/>
<keyword evidence="2 8" id="KW-0813">Transport</keyword>
<keyword evidence="5 8" id="KW-0653">Protein transport</keyword>
<evidence type="ECO:0000256" key="3">
    <source>
        <dbReference type="ARBA" id="ARBA00022475"/>
    </source>
</evidence>
<evidence type="ECO:0000313" key="11">
    <source>
        <dbReference type="EMBL" id="ACR11493.1"/>
    </source>
</evidence>
<comment type="similarity">
    <text evidence="8">Belongs to the exbB/tolQ family.</text>
</comment>
<keyword evidence="3" id="KW-1003">Cell membrane</keyword>
<evidence type="ECO:0000256" key="5">
    <source>
        <dbReference type="ARBA" id="ARBA00022927"/>
    </source>
</evidence>
<name>C5BHW3_TERTT</name>
<dbReference type="GO" id="GO:0005886">
    <property type="term" value="C:plasma membrane"/>
    <property type="evidence" value="ECO:0007669"/>
    <property type="project" value="UniProtKB-SubCell"/>
</dbReference>
<evidence type="ECO:0000259" key="10">
    <source>
        <dbReference type="Pfam" id="PF01618"/>
    </source>
</evidence>
<evidence type="ECO:0000256" key="7">
    <source>
        <dbReference type="ARBA" id="ARBA00023136"/>
    </source>
</evidence>
<keyword evidence="7 9" id="KW-0472">Membrane</keyword>
<evidence type="ECO:0000256" key="4">
    <source>
        <dbReference type="ARBA" id="ARBA00022692"/>
    </source>
</evidence>
<accession>C5BHW3</accession>
<dbReference type="PANTHER" id="PTHR30625">
    <property type="entry name" value="PROTEIN TOLQ"/>
    <property type="match status" value="1"/>
</dbReference>
<dbReference type="KEGG" id="ttu:TERTU_1853"/>
<protein>
    <submittedName>
        <fullName evidence="11">Transporter, MotA/TolQ/ExbB proton channel family</fullName>
    </submittedName>
</protein>
<dbReference type="GO" id="GO:0017038">
    <property type="term" value="P:protein import"/>
    <property type="evidence" value="ECO:0007669"/>
    <property type="project" value="TreeGrafter"/>
</dbReference>
<sequence length="272" mass="29360">MADAYSIIVKFFQEGGFFLIPIAIVFFIGIAITVERWLFLAYEKRRNIKAFEDFIPLLRTTDMDKMQMYTRESTAPVVRIIGCGLDMMKVSKQRADVENAMNEGMLETLPRLEARTGYLAVLANVATLLGLLGTIIGLIGAFTAVANADPAEKSTLLSSSISVAMNTTAFGLIAAIPLLVLNAVIQNKTKKIVTSIEMSAVKFLNIMTLHRFIEAGMPRPEVTASPFGQAPQMVQPVVPAPQSAPNHAAGQINPAQIITEGNSVVTPSMSGA</sequence>
<reference evidence="11 12" key="1">
    <citation type="journal article" date="2009" name="PLoS ONE">
        <title>The complete genome of Teredinibacter turnerae T7901: an intracellular endosymbiont of marine wood-boring bivalves (shipworms).</title>
        <authorList>
            <person name="Yang J.C."/>
            <person name="Madupu R."/>
            <person name="Durkin A.S."/>
            <person name="Ekborg N.A."/>
            <person name="Pedamallu C.S."/>
            <person name="Hostetler J.B."/>
            <person name="Radune D."/>
            <person name="Toms B.S."/>
            <person name="Henrissat B."/>
            <person name="Coutinho P.M."/>
            <person name="Schwarz S."/>
            <person name="Field L."/>
            <person name="Trindade-Silva A.E."/>
            <person name="Soares C.A.G."/>
            <person name="Elshahawi S."/>
            <person name="Hanora A."/>
            <person name="Schmidt E.W."/>
            <person name="Haygood M.G."/>
            <person name="Posfai J."/>
            <person name="Benner J."/>
            <person name="Madinger C."/>
            <person name="Nove J."/>
            <person name="Anton B."/>
            <person name="Chaudhary K."/>
            <person name="Foster J."/>
            <person name="Holman A."/>
            <person name="Kumar S."/>
            <person name="Lessard P.A."/>
            <person name="Luyten Y.A."/>
            <person name="Slatko B."/>
            <person name="Wood N."/>
            <person name="Wu B."/>
            <person name="Teplitski M."/>
            <person name="Mougous J.D."/>
            <person name="Ward N."/>
            <person name="Eisen J.A."/>
            <person name="Badger J.H."/>
            <person name="Distel D.L."/>
        </authorList>
    </citation>
    <scope>NUCLEOTIDE SEQUENCE [LARGE SCALE GENOMIC DNA]</scope>
    <source>
        <strain evidence="12">ATCC 39867 / T7901</strain>
    </source>
</reference>
<dbReference type="Proteomes" id="UP000009080">
    <property type="component" value="Chromosome"/>
</dbReference>
<dbReference type="HOGENOM" id="CLU_053325_4_3_6"/>
<evidence type="ECO:0000256" key="1">
    <source>
        <dbReference type="ARBA" id="ARBA00004651"/>
    </source>
</evidence>
<feature type="transmembrane region" description="Helical" evidence="9">
    <location>
        <begin position="18"/>
        <end position="39"/>
    </location>
</feature>
<keyword evidence="4 9" id="KW-0812">Transmembrane</keyword>
<evidence type="ECO:0000256" key="2">
    <source>
        <dbReference type="ARBA" id="ARBA00022448"/>
    </source>
</evidence>
<dbReference type="InterPro" id="IPR002898">
    <property type="entry name" value="MotA_ExbB_proton_chnl"/>
</dbReference>
<keyword evidence="12" id="KW-1185">Reference proteome</keyword>
<gene>
    <name evidence="11" type="ordered locus">TERTU_1853</name>
</gene>
<dbReference type="eggNOG" id="COG0811">
    <property type="taxonomic scope" value="Bacteria"/>
</dbReference>
<dbReference type="InterPro" id="IPR050790">
    <property type="entry name" value="ExbB/TolQ_transport"/>
</dbReference>
<dbReference type="STRING" id="377629.TERTU_1853"/>
<evidence type="ECO:0000256" key="9">
    <source>
        <dbReference type="SAM" id="Phobius"/>
    </source>
</evidence>